<feature type="compositionally biased region" description="Basic residues" evidence="1">
    <location>
        <begin position="97"/>
        <end position="108"/>
    </location>
</feature>
<name>A0ABQ2J8N4_9SPHN</name>
<sequence length="133" mass="15340">MHFLPRSHHREFESDGADLDVVIMFLDDERIDFSLSDRAQRELWVPSLVEIINIVCREAIALGFSSAALLEYCKEILVIKLLREPLKDESVPGGAAFKRRRASHRRYSSRNSSSRSRVTSGLPFTSRRRSIHR</sequence>
<feature type="compositionally biased region" description="Low complexity" evidence="1">
    <location>
        <begin position="109"/>
        <end position="120"/>
    </location>
</feature>
<dbReference type="Proteomes" id="UP000605099">
    <property type="component" value="Unassembled WGS sequence"/>
</dbReference>
<evidence type="ECO:0000313" key="3">
    <source>
        <dbReference type="Proteomes" id="UP000605099"/>
    </source>
</evidence>
<proteinExistence type="predicted"/>
<dbReference type="EMBL" id="BMLK01000002">
    <property type="protein sequence ID" value="GGN42524.1"/>
    <property type="molecule type" value="Genomic_DNA"/>
</dbReference>
<accession>A0ABQ2J8N4</accession>
<comment type="caution">
    <text evidence="2">The sequence shown here is derived from an EMBL/GenBank/DDBJ whole genome shotgun (WGS) entry which is preliminary data.</text>
</comment>
<keyword evidence="3" id="KW-1185">Reference proteome</keyword>
<evidence type="ECO:0000256" key="1">
    <source>
        <dbReference type="SAM" id="MobiDB-lite"/>
    </source>
</evidence>
<protein>
    <submittedName>
        <fullName evidence="2">Uncharacterized protein</fullName>
    </submittedName>
</protein>
<evidence type="ECO:0000313" key="2">
    <source>
        <dbReference type="EMBL" id="GGN42524.1"/>
    </source>
</evidence>
<reference evidence="3" key="1">
    <citation type="journal article" date="2019" name="Int. J. Syst. Evol. Microbiol.">
        <title>The Global Catalogue of Microorganisms (GCM) 10K type strain sequencing project: providing services to taxonomists for standard genome sequencing and annotation.</title>
        <authorList>
            <consortium name="The Broad Institute Genomics Platform"/>
            <consortium name="The Broad Institute Genome Sequencing Center for Infectious Disease"/>
            <person name="Wu L."/>
            <person name="Ma J."/>
        </authorList>
    </citation>
    <scope>NUCLEOTIDE SEQUENCE [LARGE SCALE GENOMIC DNA]</scope>
    <source>
        <strain evidence="3">CGMCC 1.6784</strain>
    </source>
</reference>
<organism evidence="2 3">
    <name type="scientific">Novosphingobium indicum</name>
    <dbReference type="NCBI Taxonomy" id="462949"/>
    <lineage>
        <taxon>Bacteria</taxon>
        <taxon>Pseudomonadati</taxon>
        <taxon>Pseudomonadota</taxon>
        <taxon>Alphaproteobacteria</taxon>
        <taxon>Sphingomonadales</taxon>
        <taxon>Sphingomonadaceae</taxon>
        <taxon>Novosphingobium</taxon>
    </lineage>
</organism>
<feature type="region of interest" description="Disordered" evidence="1">
    <location>
        <begin position="89"/>
        <end position="133"/>
    </location>
</feature>
<gene>
    <name evidence="2" type="ORF">GCM10011349_05710</name>
</gene>
<dbReference type="RefSeq" id="WP_188818057.1">
    <property type="nucleotide sequence ID" value="NZ_BMLK01000002.1"/>
</dbReference>